<evidence type="ECO:0000313" key="2">
    <source>
        <dbReference type="Proteomes" id="UP000308037"/>
    </source>
</evidence>
<keyword evidence="2" id="KW-1185">Reference proteome</keyword>
<proteinExistence type="predicted"/>
<sequence>MSTYIFVCPDCKQEIEVNASMREAILSSGCPVCIESVRATHFEMA</sequence>
<dbReference type="Proteomes" id="UP000308037">
    <property type="component" value="Unassembled WGS sequence"/>
</dbReference>
<dbReference type="EMBL" id="QKNX01000001">
    <property type="protein sequence ID" value="TKR27899.1"/>
    <property type="molecule type" value="Genomic_DNA"/>
</dbReference>
<evidence type="ECO:0000313" key="1">
    <source>
        <dbReference type="EMBL" id="TKR27899.1"/>
    </source>
</evidence>
<comment type="caution">
    <text evidence="1">The sequence shown here is derived from an EMBL/GenBank/DDBJ whole genome shotgun (WGS) entry which is preliminary data.</text>
</comment>
<dbReference type="RefSeq" id="WP_137275199.1">
    <property type="nucleotide sequence ID" value="NZ_QKNX01000001.1"/>
</dbReference>
<gene>
    <name evidence="1" type="ORF">DM868_02100</name>
</gene>
<protein>
    <submittedName>
        <fullName evidence="1">Zinc ribbon domain-containing protein</fullName>
    </submittedName>
</protein>
<name>A0A4U5JNX4_9EURY</name>
<dbReference type="OrthoDB" id="284396at2157"/>
<dbReference type="InterPro" id="IPR055982">
    <property type="entry name" value="DUF7560"/>
</dbReference>
<dbReference type="Pfam" id="PF24441">
    <property type="entry name" value="DUF7560"/>
    <property type="match status" value="1"/>
</dbReference>
<reference evidence="1 2" key="1">
    <citation type="submission" date="2019-04" db="EMBL/GenBank/DDBJ databases">
        <title>Natronomonas sp. F20-122 a newhaloarchaeon isolated from a saline saltern of Isla Bacuta, Huelva, Spain.</title>
        <authorList>
            <person name="Duran-Viseras A."/>
            <person name="Sanchez-Porro C."/>
            <person name="Ventosa A."/>
        </authorList>
    </citation>
    <scope>NUCLEOTIDE SEQUENCE [LARGE SCALE GENOMIC DNA]</scope>
    <source>
        <strain evidence="1 2">F20-122</strain>
    </source>
</reference>
<organism evidence="1 2">
    <name type="scientific">Natronomonas salsuginis</name>
    <dbReference type="NCBI Taxonomy" id="2217661"/>
    <lineage>
        <taxon>Archaea</taxon>
        <taxon>Methanobacteriati</taxon>
        <taxon>Methanobacteriota</taxon>
        <taxon>Stenosarchaea group</taxon>
        <taxon>Halobacteria</taxon>
        <taxon>Halobacteriales</taxon>
        <taxon>Natronomonadaceae</taxon>
        <taxon>Natronomonas</taxon>
    </lineage>
</organism>
<accession>A0A4U5JNX4</accession>
<dbReference type="AlphaFoldDB" id="A0A4U5JNX4"/>